<dbReference type="AlphaFoldDB" id="A0A653DEC7"/>
<proteinExistence type="predicted"/>
<dbReference type="EMBL" id="CAACVG010011643">
    <property type="protein sequence ID" value="VEN58555.1"/>
    <property type="molecule type" value="Genomic_DNA"/>
</dbReference>
<sequence length="35" mass="4247">MQHLFTNWNEVLNRNEKNKSKVLVVSAYLQKEKRT</sequence>
<evidence type="ECO:0000313" key="1">
    <source>
        <dbReference type="EMBL" id="VEN58555.1"/>
    </source>
</evidence>
<gene>
    <name evidence="1" type="ORF">CALMAC_LOCUS16881</name>
</gene>
<reference evidence="1 2" key="1">
    <citation type="submission" date="2019-01" db="EMBL/GenBank/DDBJ databases">
        <authorList>
            <person name="Sayadi A."/>
        </authorList>
    </citation>
    <scope>NUCLEOTIDE SEQUENCE [LARGE SCALE GENOMIC DNA]</scope>
</reference>
<protein>
    <submittedName>
        <fullName evidence="1">Uncharacterized protein</fullName>
    </submittedName>
</protein>
<evidence type="ECO:0000313" key="2">
    <source>
        <dbReference type="Proteomes" id="UP000410492"/>
    </source>
</evidence>
<accession>A0A653DEC7</accession>
<name>A0A653DEC7_CALMS</name>
<dbReference type="Proteomes" id="UP000410492">
    <property type="component" value="Unassembled WGS sequence"/>
</dbReference>
<organism evidence="1 2">
    <name type="scientific">Callosobruchus maculatus</name>
    <name type="common">Southern cowpea weevil</name>
    <name type="synonym">Pulse bruchid</name>
    <dbReference type="NCBI Taxonomy" id="64391"/>
    <lineage>
        <taxon>Eukaryota</taxon>
        <taxon>Metazoa</taxon>
        <taxon>Ecdysozoa</taxon>
        <taxon>Arthropoda</taxon>
        <taxon>Hexapoda</taxon>
        <taxon>Insecta</taxon>
        <taxon>Pterygota</taxon>
        <taxon>Neoptera</taxon>
        <taxon>Endopterygota</taxon>
        <taxon>Coleoptera</taxon>
        <taxon>Polyphaga</taxon>
        <taxon>Cucujiformia</taxon>
        <taxon>Chrysomeloidea</taxon>
        <taxon>Chrysomelidae</taxon>
        <taxon>Bruchinae</taxon>
        <taxon>Bruchini</taxon>
        <taxon>Callosobruchus</taxon>
    </lineage>
</organism>
<keyword evidence="2" id="KW-1185">Reference proteome</keyword>